<dbReference type="EMBL" id="JADYXP020000025">
    <property type="protein sequence ID" value="KAL0100804.1"/>
    <property type="molecule type" value="Genomic_DNA"/>
</dbReference>
<organism evidence="2 3">
    <name type="scientific">Cardiocondyla obscurior</name>
    <dbReference type="NCBI Taxonomy" id="286306"/>
    <lineage>
        <taxon>Eukaryota</taxon>
        <taxon>Metazoa</taxon>
        <taxon>Ecdysozoa</taxon>
        <taxon>Arthropoda</taxon>
        <taxon>Hexapoda</taxon>
        <taxon>Insecta</taxon>
        <taxon>Pterygota</taxon>
        <taxon>Neoptera</taxon>
        <taxon>Endopterygota</taxon>
        <taxon>Hymenoptera</taxon>
        <taxon>Apocrita</taxon>
        <taxon>Aculeata</taxon>
        <taxon>Formicoidea</taxon>
        <taxon>Formicidae</taxon>
        <taxon>Myrmicinae</taxon>
        <taxon>Cardiocondyla</taxon>
    </lineage>
</organism>
<dbReference type="AlphaFoldDB" id="A0AAW2EEJ7"/>
<comment type="caution">
    <text evidence="2">The sequence shown here is derived from an EMBL/GenBank/DDBJ whole genome shotgun (WGS) entry which is preliminary data.</text>
</comment>
<evidence type="ECO:0000313" key="2">
    <source>
        <dbReference type="EMBL" id="KAL0100804.1"/>
    </source>
</evidence>
<evidence type="ECO:0000256" key="1">
    <source>
        <dbReference type="SAM" id="MobiDB-lite"/>
    </source>
</evidence>
<sequence length="88" mass="9777">MKRNGLVRNGKGNLDHMRGERGFAKASGNDGATAGISNECHKVMSSHVQRSCIPILHYYNRSTWTNTRLNKKAVPNARAPGQEESRKI</sequence>
<dbReference type="Proteomes" id="UP001430953">
    <property type="component" value="Unassembled WGS sequence"/>
</dbReference>
<evidence type="ECO:0000313" key="3">
    <source>
        <dbReference type="Proteomes" id="UP001430953"/>
    </source>
</evidence>
<name>A0AAW2EEJ7_9HYME</name>
<accession>A0AAW2EEJ7</accession>
<reference evidence="2 3" key="1">
    <citation type="submission" date="2023-03" db="EMBL/GenBank/DDBJ databases">
        <title>High recombination rates correlate with genetic variation in Cardiocondyla obscurior ants.</title>
        <authorList>
            <person name="Errbii M."/>
        </authorList>
    </citation>
    <scope>NUCLEOTIDE SEQUENCE [LARGE SCALE GENOMIC DNA]</scope>
    <source>
        <strain evidence="2">Alpha-2009</strain>
        <tissue evidence="2">Whole body</tissue>
    </source>
</reference>
<feature type="compositionally biased region" description="Basic and acidic residues" evidence="1">
    <location>
        <begin position="13"/>
        <end position="23"/>
    </location>
</feature>
<gene>
    <name evidence="2" type="ORF">PUN28_019292</name>
</gene>
<proteinExistence type="predicted"/>
<protein>
    <submittedName>
        <fullName evidence="2">Uncharacterized protein</fullName>
    </submittedName>
</protein>
<feature type="region of interest" description="Disordered" evidence="1">
    <location>
        <begin position="1"/>
        <end position="32"/>
    </location>
</feature>
<keyword evidence="3" id="KW-1185">Reference proteome</keyword>